<accession>A0ABD0PLP0</accession>
<comment type="caution">
    <text evidence="1">The sequence shown here is derived from an EMBL/GenBank/DDBJ whole genome shotgun (WGS) entry which is preliminary data.</text>
</comment>
<reference evidence="1 2" key="1">
    <citation type="submission" date="2024-05" db="EMBL/GenBank/DDBJ databases">
        <title>Genome sequencing and assembly of Indian major carp, Cirrhinus mrigala (Hamilton, 1822).</title>
        <authorList>
            <person name="Mohindra V."/>
            <person name="Chowdhury L.M."/>
            <person name="Lal K."/>
            <person name="Jena J.K."/>
        </authorList>
    </citation>
    <scope>NUCLEOTIDE SEQUENCE [LARGE SCALE GENOMIC DNA]</scope>
    <source>
        <strain evidence="1">CM1030</strain>
        <tissue evidence="1">Blood</tissue>
    </source>
</reference>
<protein>
    <submittedName>
        <fullName evidence="1">Uncharacterized protein</fullName>
    </submittedName>
</protein>
<organism evidence="1 2">
    <name type="scientific">Cirrhinus mrigala</name>
    <name type="common">Mrigala</name>
    <dbReference type="NCBI Taxonomy" id="683832"/>
    <lineage>
        <taxon>Eukaryota</taxon>
        <taxon>Metazoa</taxon>
        <taxon>Chordata</taxon>
        <taxon>Craniata</taxon>
        <taxon>Vertebrata</taxon>
        <taxon>Euteleostomi</taxon>
        <taxon>Actinopterygii</taxon>
        <taxon>Neopterygii</taxon>
        <taxon>Teleostei</taxon>
        <taxon>Ostariophysi</taxon>
        <taxon>Cypriniformes</taxon>
        <taxon>Cyprinidae</taxon>
        <taxon>Labeoninae</taxon>
        <taxon>Labeonini</taxon>
        <taxon>Cirrhinus</taxon>
    </lineage>
</organism>
<dbReference type="EMBL" id="JAMKFB020000015">
    <property type="protein sequence ID" value="KAL0173671.1"/>
    <property type="molecule type" value="Genomic_DNA"/>
</dbReference>
<proteinExistence type="predicted"/>
<sequence>MWITWNMKLFVEISNFTRYPDDCLCSFHHANCLCGVGTCVLWISFYHGHCGRQHQSHSRPRAQLTISKAQPKPAMIDKALPEGATALRISPKPEPHT</sequence>
<name>A0ABD0PLP0_CIRMR</name>
<keyword evidence="2" id="KW-1185">Reference proteome</keyword>
<dbReference type="Proteomes" id="UP001529510">
    <property type="component" value="Unassembled WGS sequence"/>
</dbReference>
<dbReference type="AlphaFoldDB" id="A0ABD0PLP0"/>
<gene>
    <name evidence="1" type="ORF">M9458_029639</name>
</gene>
<feature type="non-terminal residue" evidence="1">
    <location>
        <position position="97"/>
    </location>
</feature>
<evidence type="ECO:0000313" key="2">
    <source>
        <dbReference type="Proteomes" id="UP001529510"/>
    </source>
</evidence>
<evidence type="ECO:0000313" key="1">
    <source>
        <dbReference type="EMBL" id="KAL0173671.1"/>
    </source>
</evidence>